<dbReference type="EMBL" id="MU118601">
    <property type="protein sequence ID" value="KAF9642217.1"/>
    <property type="molecule type" value="Genomic_DNA"/>
</dbReference>
<reference evidence="1" key="2">
    <citation type="journal article" date="2020" name="Nat. Commun.">
        <title>Large-scale genome sequencing of mycorrhizal fungi provides insights into the early evolution of symbiotic traits.</title>
        <authorList>
            <person name="Miyauchi S."/>
            <person name="Kiss E."/>
            <person name="Kuo A."/>
            <person name="Drula E."/>
            <person name="Kohler A."/>
            <person name="Sanchez-Garcia M."/>
            <person name="Morin E."/>
            <person name="Andreopoulos B."/>
            <person name="Barry K.W."/>
            <person name="Bonito G."/>
            <person name="Buee M."/>
            <person name="Carver A."/>
            <person name="Chen C."/>
            <person name="Cichocki N."/>
            <person name="Clum A."/>
            <person name="Culley D."/>
            <person name="Crous P.W."/>
            <person name="Fauchery L."/>
            <person name="Girlanda M."/>
            <person name="Hayes R.D."/>
            <person name="Keri Z."/>
            <person name="LaButti K."/>
            <person name="Lipzen A."/>
            <person name="Lombard V."/>
            <person name="Magnuson J."/>
            <person name="Maillard F."/>
            <person name="Murat C."/>
            <person name="Nolan M."/>
            <person name="Ohm R.A."/>
            <person name="Pangilinan J."/>
            <person name="Pereira M.F."/>
            <person name="Perotto S."/>
            <person name="Peter M."/>
            <person name="Pfister S."/>
            <person name="Riley R."/>
            <person name="Sitrit Y."/>
            <person name="Stielow J.B."/>
            <person name="Szollosi G."/>
            <person name="Zifcakova L."/>
            <person name="Stursova M."/>
            <person name="Spatafora J.W."/>
            <person name="Tedersoo L."/>
            <person name="Vaario L.M."/>
            <person name="Yamada A."/>
            <person name="Yan M."/>
            <person name="Wang P."/>
            <person name="Xu J."/>
            <person name="Bruns T."/>
            <person name="Baldrian P."/>
            <person name="Vilgalys R."/>
            <person name="Dunand C."/>
            <person name="Henrissat B."/>
            <person name="Grigoriev I.V."/>
            <person name="Hibbett D."/>
            <person name="Nagy L.G."/>
            <person name="Martin F.M."/>
        </authorList>
    </citation>
    <scope>NUCLEOTIDE SEQUENCE</scope>
    <source>
        <strain evidence="1">P2</strain>
    </source>
</reference>
<accession>A0ACB6YY85</accession>
<gene>
    <name evidence="1" type="ORF">BDM02DRAFT_3193673</name>
</gene>
<protein>
    <submittedName>
        <fullName evidence="1">Uncharacterized protein</fullName>
    </submittedName>
</protein>
<evidence type="ECO:0000313" key="2">
    <source>
        <dbReference type="Proteomes" id="UP000886501"/>
    </source>
</evidence>
<sequence length="298" mass="33482">MDLLHGLISLGLINWDGCNQAADSAIDGMRLAATLAERLLTLHKEVVLEVSTLARQAQMLASSLDLLTTFHSERLGRLKSCCFEMDHEMGEMWVRMMELELTWERRDQQSSSGAKTLGTATVPEDKYVRCLFKSLEATAVHETARKEMLQGFQPPSPPANNIQHFSFPTINPTSLEPYINTGLAIQATDSGIIFQLNWGTKQFNAFLCCLFPALFTYFDTIAPGFKTIPDEPDNIGMKRIEYMLPYVLLEKEYRRYNIIDDMHPVATRYKEALSGDGSNAGFRAKAIFIDQLNTGQLG</sequence>
<proteinExistence type="predicted"/>
<evidence type="ECO:0000313" key="1">
    <source>
        <dbReference type="EMBL" id="KAF9642217.1"/>
    </source>
</evidence>
<organism evidence="1 2">
    <name type="scientific">Thelephora ganbajun</name>
    <name type="common">Ganba fungus</name>
    <dbReference type="NCBI Taxonomy" id="370292"/>
    <lineage>
        <taxon>Eukaryota</taxon>
        <taxon>Fungi</taxon>
        <taxon>Dikarya</taxon>
        <taxon>Basidiomycota</taxon>
        <taxon>Agaricomycotina</taxon>
        <taxon>Agaricomycetes</taxon>
        <taxon>Thelephorales</taxon>
        <taxon>Thelephoraceae</taxon>
        <taxon>Thelephora</taxon>
    </lineage>
</organism>
<dbReference type="Proteomes" id="UP000886501">
    <property type="component" value="Unassembled WGS sequence"/>
</dbReference>
<name>A0ACB6YY85_THEGA</name>
<keyword evidence="2" id="KW-1185">Reference proteome</keyword>
<comment type="caution">
    <text evidence="1">The sequence shown here is derived from an EMBL/GenBank/DDBJ whole genome shotgun (WGS) entry which is preliminary data.</text>
</comment>
<reference evidence="1" key="1">
    <citation type="submission" date="2019-10" db="EMBL/GenBank/DDBJ databases">
        <authorList>
            <consortium name="DOE Joint Genome Institute"/>
            <person name="Kuo A."/>
            <person name="Miyauchi S."/>
            <person name="Kiss E."/>
            <person name="Drula E."/>
            <person name="Kohler A."/>
            <person name="Sanchez-Garcia M."/>
            <person name="Andreopoulos B."/>
            <person name="Barry K.W."/>
            <person name="Bonito G."/>
            <person name="Buee M."/>
            <person name="Carver A."/>
            <person name="Chen C."/>
            <person name="Cichocki N."/>
            <person name="Clum A."/>
            <person name="Culley D."/>
            <person name="Crous P.W."/>
            <person name="Fauchery L."/>
            <person name="Girlanda M."/>
            <person name="Hayes R."/>
            <person name="Keri Z."/>
            <person name="Labutti K."/>
            <person name="Lipzen A."/>
            <person name="Lombard V."/>
            <person name="Magnuson J."/>
            <person name="Maillard F."/>
            <person name="Morin E."/>
            <person name="Murat C."/>
            <person name="Nolan M."/>
            <person name="Ohm R."/>
            <person name="Pangilinan J."/>
            <person name="Pereira M."/>
            <person name="Perotto S."/>
            <person name="Peter M."/>
            <person name="Riley R."/>
            <person name="Sitrit Y."/>
            <person name="Stielow B."/>
            <person name="Szollosi G."/>
            <person name="Zifcakova L."/>
            <person name="Stursova M."/>
            <person name="Spatafora J.W."/>
            <person name="Tedersoo L."/>
            <person name="Vaario L.-M."/>
            <person name="Yamada A."/>
            <person name="Yan M."/>
            <person name="Wang P."/>
            <person name="Xu J."/>
            <person name="Bruns T."/>
            <person name="Baldrian P."/>
            <person name="Vilgalys R."/>
            <person name="Henrissat B."/>
            <person name="Grigoriev I.V."/>
            <person name="Hibbett D."/>
            <person name="Nagy L.G."/>
            <person name="Martin F.M."/>
        </authorList>
    </citation>
    <scope>NUCLEOTIDE SEQUENCE</scope>
    <source>
        <strain evidence="1">P2</strain>
    </source>
</reference>